<name>A0A7U2HYH9_PHANO</name>
<accession>A0A7U2HYH9</accession>
<dbReference type="VEuPathDB" id="FungiDB:JI435_030250"/>
<sequence length="50" mass="5517">MRLRRCADREDGRIFTIVASEAQGRSEGCKECAVSGWALNGSIVVECDRD</sequence>
<dbReference type="Proteomes" id="UP000663193">
    <property type="component" value="Chromosome 5"/>
</dbReference>
<gene>
    <name evidence="1" type="ORF">JI435_030250</name>
</gene>
<dbReference type="AlphaFoldDB" id="A0A7U2HYH9"/>
<evidence type="ECO:0000313" key="1">
    <source>
        <dbReference type="EMBL" id="QRC95323.1"/>
    </source>
</evidence>
<keyword evidence="2" id="KW-1185">Reference proteome</keyword>
<organism evidence="1 2">
    <name type="scientific">Phaeosphaeria nodorum (strain SN15 / ATCC MYA-4574 / FGSC 10173)</name>
    <name type="common">Glume blotch fungus</name>
    <name type="synonym">Parastagonospora nodorum</name>
    <dbReference type="NCBI Taxonomy" id="321614"/>
    <lineage>
        <taxon>Eukaryota</taxon>
        <taxon>Fungi</taxon>
        <taxon>Dikarya</taxon>
        <taxon>Ascomycota</taxon>
        <taxon>Pezizomycotina</taxon>
        <taxon>Dothideomycetes</taxon>
        <taxon>Pleosporomycetidae</taxon>
        <taxon>Pleosporales</taxon>
        <taxon>Pleosporineae</taxon>
        <taxon>Phaeosphaeriaceae</taxon>
        <taxon>Parastagonospora</taxon>
    </lineage>
</organism>
<proteinExistence type="predicted"/>
<reference evidence="2" key="1">
    <citation type="journal article" date="2021" name="BMC Genomics">
        <title>Chromosome-level genome assembly and manually-curated proteome of model necrotroph Parastagonospora nodorum Sn15 reveals a genome-wide trove of candidate effector homologs, and redundancy of virulence-related functions within an accessory chromosome.</title>
        <authorList>
            <person name="Bertazzoni S."/>
            <person name="Jones D.A.B."/>
            <person name="Phan H.T."/>
            <person name="Tan K.-C."/>
            <person name="Hane J.K."/>
        </authorList>
    </citation>
    <scope>NUCLEOTIDE SEQUENCE [LARGE SCALE GENOMIC DNA]</scope>
    <source>
        <strain evidence="2">SN15 / ATCC MYA-4574 / FGSC 10173)</strain>
    </source>
</reference>
<evidence type="ECO:0000313" key="2">
    <source>
        <dbReference type="Proteomes" id="UP000663193"/>
    </source>
</evidence>
<dbReference type="EMBL" id="CP069027">
    <property type="protein sequence ID" value="QRC95323.1"/>
    <property type="molecule type" value="Genomic_DNA"/>
</dbReference>
<protein>
    <submittedName>
        <fullName evidence="1">Uncharacterized protein</fullName>
    </submittedName>
</protein>